<comment type="caution">
    <text evidence="4">The sequence shown here is derived from an EMBL/GenBank/DDBJ whole genome shotgun (WGS) entry which is preliminary data.</text>
</comment>
<dbReference type="AlphaFoldDB" id="A0AA88VG96"/>
<feature type="compositionally biased region" description="Polar residues" evidence="2">
    <location>
        <begin position="26"/>
        <end position="36"/>
    </location>
</feature>
<evidence type="ECO:0000313" key="5">
    <source>
        <dbReference type="Proteomes" id="UP001188597"/>
    </source>
</evidence>
<evidence type="ECO:0000256" key="1">
    <source>
        <dbReference type="SAM" id="Coils"/>
    </source>
</evidence>
<keyword evidence="1" id="KW-0175">Coiled coil</keyword>
<feature type="compositionally biased region" description="Low complexity" evidence="2">
    <location>
        <begin position="37"/>
        <end position="56"/>
    </location>
</feature>
<evidence type="ECO:0000256" key="2">
    <source>
        <dbReference type="SAM" id="MobiDB-lite"/>
    </source>
</evidence>
<dbReference type="InterPro" id="IPR007321">
    <property type="entry name" value="Transposase_28"/>
</dbReference>
<evidence type="ECO:0000313" key="4">
    <source>
        <dbReference type="EMBL" id="KAK3008110.1"/>
    </source>
</evidence>
<protein>
    <recommendedName>
        <fullName evidence="3">Transposase (putative) gypsy type domain-containing protein</fullName>
    </recommendedName>
</protein>
<feature type="compositionally biased region" description="Basic and acidic residues" evidence="2">
    <location>
        <begin position="77"/>
        <end position="87"/>
    </location>
</feature>
<name>A0AA88VG96_9ASTE</name>
<reference evidence="4" key="1">
    <citation type="submission" date="2022-12" db="EMBL/GenBank/DDBJ databases">
        <title>Draft genome assemblies for two species of Escallonia (Escalloniales).</title>
        <authorList>
            <person name="Chanderbali A."/>
            <person name="Dervinis C."/>
            <person name="Anghel I."/>
            <person name="Soltis D."/>
            <person name="Soltis P."/>
            <person name="Zapata F."/>
        </authorList>
    </citation>
    <scope>NUCLEOTIDE SEQUENCE</scope>
    <source>
        <strain evidence="4">UCBG64.0493</strain>
        <tissue evidence="4">Leaf</tissue>
    </source>
</reference>
<accession>A0AA88VG96</accession>
<gene>
    <name evidence="4" type="ORF">RJ639_014372</name>
</gene>
<sequence length="464" mass="51546">MSETLASVSSSEENIYISSSSLSSERVPTSGSEVRTSNPQLPLPSTSQPFQPSSSQPLPPSSSQPSHSLSRKNALGDVKDQAEDKANPKPWYTADKKSGKMSTKDLQDLIRLPLHPFALRFFEHYRMAPGQLVPNGWRKLAGLVYLVQTSGYKLDATDFMRVFFEICFVKRVANCPGWYYIHSRQRLLKGGPKSNKGWHSRYFFVGRLDKGELPFDRDCNPFYEPLSEEQLEWAKIIPPKPIPTGLLIPSPPPAIPSATSAETVPLGGFLGVLQKAKGKRKEKWPTVELPPASKRTGVTPPKRSPRILEQVSIDDDPIFRPRWTLRRDDLGMPDSQMYASGSEMLSRFEMTRQVATDEAQQKREAVKEAQEASHRAEELSKQEADHLAQIVTLEKRLERVKRKAAEELGFAKAKEMFAERFPNIPLDDFVLPAVISPSGETVLPSEAGDGAAPGEGPSGDAPKP</sequence>
<feature type="coiled-coil region" evidence="1">
    <location>
        <begin position="352"/>
        <end position="403"/>
    </location>
</feature>
<feature type="region of interest" description="Disordered" evidence="2">
    <location>
        <begin position="439"/>
        <end position="464"/>
    </location>
</feature>
<dbReference type="EMBL" id="JAVXUP010001785">
    <property type="protein sequence ID" value="KAK3008110.1"/>
    <property type="molecule type" value="Genomic_DNA"/>
</dbReference>
<feature type="region of interest" description="Disordered" evidence="2">
    <location>
        <begin position="281"/>
        <end position="303"/>
    </location>
</feature>
<dbReference type="Pfam" id="PF04195">
    <property type="entry name" value="Transposase_28"/>
    <property type="match status" value="1"/>
</dbReference>
<keyword evidence="5" id="KW-1185">Reference proteome</keyword>
<proteinExistence type="predicted"/>
<evidence type="ECO:0000259" key="3">
    <source>
        <dbReference type="Pfam" id="PF04195"/>
    </source>
</evidence>
<feature type="region of interest" description="Disordered" evidence="2">
    <location>
        <begin position="1"/>
        <end position="99"/>
    </location>
</feature>
<dbReference type="Proteomes" id="UP001188597">
    <property type="component" value="Unassembled WGS sequence"/>
</dbReference>
<organism evidence="4 5">
    <name type="scientific">Escallonia herrerae</name>
    <dbReference type="NCBI Taxonomy" id="1293975"/>
    <lineage>
        <taxon>Eukaryota</taxon>
        <taxon>Viridiplantae</taxon>
        <taxon>Streptophyta</taxon>
        <taxon>Embryophyta</taxon>
        <taxon>Tracheophyta</taxon>
        <taxon>Spermatophyta</taxon>
        <taxon>Magnoliopsida</taxon>
        <taxon>eudicotyledons</taxon>
        <taxon>Gunneridae</taxon>
        <taxon>Pentapetalae</taxon>
        <taxon>asterids</taxon>
        <taxon>campanulids</taxon>
        <taxon>Escalloniales</taxon>
        <taxon>Escalloniaceae</taxon>
        <taxon>Escallonia</taxon>
    </lineage>
</organism>
<feature type="compositionally biased region" description="Low complexity" evidence="2">
    <location>
        <begin position="7"/>
        <end position="25"/>
    </location>
</feature>
<feature type="domain" description="Transposase (putative) gypsy type" evidence="3">
    <location>
        <begin position="110"/>
        <end position="156"/>
    </location>
</feature>